<feature type="binding site" evidence="13">
    <location>
        <position position="295"/>
    </location>
    <ligand>
        <name>L-glutamate</name>
        <dbReference type="ChEBI" id="CHEBI:29985"/>
    </ligand>
</feature>
<evidence type="ECO:0000256" key="14">
    <source>
        <dbReference type="PIRSR" id="PIRSR604809-2"/>
    </source>
</evidence>
<evidence type="ECO:0000256" key="2">
    <source>
        <dbReference type="ARBA" id="ARBA00009897"/>
    </source>
</evidence>
<keyword evidence="9 14" id="KW-0067">ATP-binding</keyword>
<keyword evidence="21" id="KW-1185">Reference proteome</keyword>
<dbReference type="InterPro" id="IPR008147">
    <property type="entry name" value="Gln_synt_N"/>
</dbReference>
<dbReference type="PROSITE" id="PS00181">
    <property type="entry name" value="GLNA_ATP"/>
    <property type="match status" value="1"/>
</dbReference>
<evidence type="ECO:0000256" key="16">
    <source>
        <dbReference type="PROSITE-ProRule" id="PRU01330"/>
    </source>
</evidence>
<feature type="binding site" evidence="13">
    <location>
        <begin position="231"/>
        <end position="232"/>
    </location>
    <ligand>
        <name>L-glutamate</name>
        <dbReference type="ChEBI" id="CHEBI:29985"/>
    </ligand>
</feature>
<dbReference type="PANTHER" id="PTHR43785">
    <property type="entry name" value="GAMMA-GLUTAMYLPUTRESCINE SYNTHETASE"/>
    <property type="match status" value="1"/>
</dbReference>
<feature type="binding site" evidence="15">
    <location>
        <position position="187"/>
    </location>
    <ligand>
        <name>Mg(2+)</name>
        <dbReference type="ChEBI" id="CHEBI:18420"/>
        <label>1</label>
    </ligand>
</feature>
<keyword evidence="7 15" id="KW-0479">Metal-binding</keyword>
<feature type="binding site" evidence="13">
    <location>
        <position position="289"/>
    </location>
    <ligand>
        <name>L-glutamate</name>
        <dbReference type="ChEBI" id="CHEBI:29985"/>
    </ligand>
</feature>
<gene>
    <name evidence="20" type="ORF">rosag_20860</name>
</gene>
<feature type="binding site" evidence="15">
    <location>
        <position position="125"/>
    </location>
    <ligand>
        <name>Mg(2+)</name>
        <dbReference type="ChEBI" id="CHEBI:18420"/>
        <label>1</label>
    </ligand>
</feature>
<accession>A0AA37VAL7</accession>
<evidence type="ECO:0000256" key="15">
    <source>
        <dbReference type="PIRSR" id="PIRSR604809-3"/>
    </source>
</evidence>
<evidence type="ECO:0000256" key="10">
    <source>
        <dbReference type="ARBA" id="ARBA00022842"/>
    </source>
</evidence>
<dbReference type="SMART" id="SM01230">
    <property type="entry name" value="Gln-synt_C"/>
    <property type="match status" value="1"/>
</dbReference>
<evidence type="ECO:0000256" key="11">
    <source>
        <dbReference type="ARBA" id="ARBA00030668"/>
    </source>
</evidence>
<evidence type="ECO:0000256" key="9">
    <source>
        <dbReference type="ARBA" id="ARBA00022840"/>
    </source>
</evidence>
<feature type="binding site" evidence="14">
    <location>
        <position position="175"/>
    </location>
    <ligand>
        <name>ATP</name>
        <dbReference type="ChEBI" id="CHEBI:30616"/>
    </ligand>
</feature>
<dbReference type="SUPFAM" id="SSF54368">
    <property type="entry name" value="Glutamine synthetase, N-terminal domain"/>
    <property type="match status" value="1"/>
</dbReference>
<keyword evidence="6" id="KW-0436">Ligase</keyword>
<evidence type="ECO:0000313" key="20">
    <source>
        <dbReference type="EMBL" id="GLC25573.1"/>
    </source>
</evidence>
<evidence type="ECO:0000256" key="8">
    <source>
        <dbReference type="ARBA" id="ARBA00022741"/>
    </source>
</evidence>
<dbReference type="Proteomes" id="UP001161325">
    <property type="component" value="Unassembled WGS sequence"/>
</dbReference>
<comment type="caution">
    <text evidence="20">The sequence shown here is derived from an EMBL/GenBank/DDBJ whole genome shotgun (WGS) entry which is preliminary data.</text>
</comment>
<comment type="catalytic activity">
    <reaction evidence="12">
        <text>L-glutamate + NH4(+) + ATP = L-glutamine + ADP + phosphate + H(+)</text>
        <dbReference type="Rhea" id="RHEA:16169"/>
        <dbReference type="ChEBI" id="CHEBI:15378"/>
        <dbReference type="ChEBI" id="CHEBI:28938"/>
        <dbReference type="ChEBI" id="CHEBI:29985"/>
        <dbReference type="ChEBI" id="CHEBI:30616"/>
        <dbReference type="ChEBI" id="CHEBI:43474"/>
        <dbReference type="ChEBI" id="CHEBI:58359"/>
        <dbReference type="ChEBI" id="CHEBI:456216"/>
        <dbReference type="EC" id="6.3.1.2"/>
    </reaction>
</comment>
<dbReference type="PROSITE" id="PS51986">
    <property type="entry name" value="GS_BETA_GRASP"/>
    <property type="match status" value="1"/>
</dbReference>
<proteinExistence type="inferred from homology"/>
<dbReference type="InterPro" id="IPR027303">
    <property type="entry name" value="Gln_synth_gly_rich_site"/>
</dbReference>
<name>A0AA37VAL7_9BACT</name>
<feature type="binding site" evidence="15">
    <location>
        <position position="123"/>
    </location>
    <ligand>
        <name>Mg(2+)</name>
        <dbReference type="ChEBI" id="CHEBI:18420"/>
        <label>1</label>
    </ligand>
</feature>
<evidence type="ECO:0000256" key="6">
    <source>
        <dbReference type="ARBA" id="ARBA00022598"/>
    </source>
</evidence>
<comment type="similarity">
    <text evidence="2 16 17">Belongs to the glutamine synthetase family.</text>
</comment>
<feature type="binding site" evidence="15">
    <location>
        <position position="180"/>
    </location>
    <ligand>
        <name>Mg(2+)</name>
        <dbReference type="ChEBI" id="CHEBI:18420"/>
        <label>1</label>
    </ligand>
</feature>
<dbReference type="EMBL" id="BRXS01000003">
    <property type="protein sequence ID" value="GLC25573.1"/>
    <property type="molecule type" value="Genomic_DNA"/>
</dbReference>
<evidence type="ECO:0000256" key="12">
    <source>
        <dbReference type="ARBA" id="ARBA00049436"/>
    </source>
</evidence>
<protein>
    <recommendedName>
        <fullName evidence="4">Glutamine synthetase</fullName>
        <ecNumber evidence="3">6.3.1.2</ecNumber>
    </recommendedName>
    <alternativeName>
        <fullName evidence="11">Glutamate--ammonia ligase</fullName>
    </alternativeName>
</protein>
<dbReference type="PROSITE" id="PS51987">
    <property type="entry name" value="GS_CATALYTIC"/>
    <property type="match status" value="1"/>
</dbReference>
<feature type="binding site" evidence="14">
    <location>
        <begin position="190"/>
        <end position="192"/>
    </location>
    <ligand>
        <name>ATP</name>
        <dbReference type="ChEBI" id="CHEBI:30616"/>
    </ligand>
</feature>
<evidence type="ECO:0000256" key="5">
    <source>
        <dbReference type="ARBA" id="ARBA00022490"/>
    </source>
</evidence>
<evidence type="ECO:0000313" key="21">
    <source>
        <dbReference type="Proteomes" id="UP001161325"/>
    </source>
</evidence>
<evidence type="ECO:0000256" key="1">
    <source>
        <dbReference type="ARBA" id="ARBA00004496"/>
    </source>
</evidence>
<sequence length="435" mass="48886">MLALAHAEHVRFLRLQFTDILGVNKNVEVPASQFAKALAGDIMFDGSAIEGFVRTEESDMLLQPDLATFRVLPWGDPDARVARVICDITMPDGTPFAGDPRAVLKRQIARAAASGYTMMAGMEAEFFLFRPAPDGRPTTQTHDVGGYFDLAPVDLGEDARRAMVDLLQRMGFEIEAAHHEVAHGQHEIDFRYADALTTADNLATFRWVVKHVARQFGLVASFMPKPIFGQNGSGMHTHQSLFRDGQNAFLDEAAEWRLSRTALHYIGGLLRHGRGLCAVTNPLVNSYKRLVPGYEAPVNVAWSMRNRSPMIRVPDRRGAGTRVELRLPDPAANPYLALAVMLAAGMDGVETQADWREPVNQNIWEMSYRERRRLRIDDLPQDLNEACDELEKDDVIQAALGEHVATHYLAAKRQEWRDYVTQVSQWELDQYLAKY</sequence>
<comment type="subcellular location">
    <subcellularLocation>
        <location evidence="1">Cytoplasm</location>
    </subcellularLocation>
</comment>
<dbReference type="InterPro" id="IPR036651">
    <property type="entry name" value="Gln_synt_N_sf"/>
</dbReference>
<dbReference type="Pfam" id="PF03951">
    <property type="entry name" value="Gln-synt_N"/>
    <property type="match status" value="1"/>
</dbReference>
<feature type="binding site" evidence="14">
    <location>
        <position position="307"/>
    </location>
    <ligand>
        <name>ATP</name>
        <dbReference type="ChEBI" id="CHEBI:30616"/>
    </ligand>
</feature>
<dbReference type="GO" id="GO:0005737">
    <property type="term" value="C:cytoplasm"/>
    <property type="evidence" value="ECO:0007669"/>
    <property type="project" value="UniProtKB-SubCell"/>
</dbReference>
<dbReference type="SUPFAM" id="SSF55931">
    <property type="entry name" value="Glutamine synthetase/guanido kinase"/>
    <property type="match status" value="1"/>
</dbReference>
<feature type="binding site" evidence="14">
    <location>
        <begin position="238"/>
        <end position="240"/>
    </location>
    <ligand>
        <name>ATP</name>
        <dbReference type="ChEBI" id="CHEBI:30616"/>
    </ligand>
</feature>
<dbReference type="InterPro" id="IPR014746">
    <property type="entry name" value="Gln_synth/guanido_kin_cat_dom"/>
</dbReference>
<feature type="domain" description="GS beta-grasp" evidence="18">
    <location>
        <begin position="8"/>
        <end position="93"/>
    </location>
</feature>
<dbReference type="Gene3D" id="3.30.590.10">
    <property type="entry name" value="Glutamine synthetase/guanido kinase, catalytic domain"/>
    <property type="match status" value="1"/>
</dbReference>
<feature type="binding site" evidence="15">
    <location>
        <position position="324"/>
    </location>
    <ligand>
        <name>Mg(2+)</name>
        <dbReference type="ChEBI" id="CHEBI:18420"/>
        <label>1</label>
    </ligand>
</feature>
<dbReference type="PANTHER" id="PTHR43785:SF12">
    <property type="entry name" value="TYPE-1 GLUTAMINE SYNTHETASE 2"/>
    <property type="match status" value="1"/>
</dbReference>
<dbReference type="GO" id="GO:0006542">
    <property type="term" value="P:glutamine biosynthetic process"/>
    <property type="evidence" value="ECO:0007669"/>
    <property type="project" value="InterPro"/>
</dbReference>
<dbReference type="Gene3D" id="3.10.20.70">
    <property type="entry name" value="Glutamine synthetase, N-terminal domain"/>
    <property type="match status" value="1"/>
</dbReference>
<organism evidence="20 21">
    <name type="scientific">Roseisolibacter agri</name>
    <dbReference type="NCBI Taxonomy" id="2014610"/>
    <lineage>
        <taxon>Bacteria</taxon>
        <taxon>Pseudomonadati</taxon>
        <taxon>Gemmatimonadota</taxon>
        <taxon>Gemmatimonadia</taxon>
        <taxon>Gemmatimonadales</taxon>
        <taxon>Gemmatimonadaceae</taxon>
        <taxon>Roseisolibacter</taxon>
    </lineage>
</organism>
<reference evidence="20" key="1">
    <citation type="submission" date="2022-08" db="EMBL/GenBank/DDBJ databases">
        <title>Draft genome sequencing of Roseisolibacter agri AW1220.</title>
        <authorList>
            <person name="Tobiishi Y."/>
            <person name="Tonouchi A."/>
        </authorList>
    </citation>
    <scope>NUCLEOTIDE SEQUENCE</scope>
    <source>
        <strain evidence="20">AW1220</strain>
    </source>
</reference>
<feature type="binding site" evidence="15">
    <location>
        <position position="236"/>
    </location>
    <ligand>
        <name>Mg(2+)</name>
        <dbReference type="ChEBI" id="CHEBI:18420"/>
        <label>1</label>
    </ligand>
</feature>
<evidence type="ECO:0000256" key="7">
    <source>
        <dbReference type="ARBA" id="ARBA00022723"/>
    </source>
</evidence>
<dbReference type="FunFam" id="3.30.590.10:FF:000003">
    <property type="entry name" value="Glutamine synthetase 2"/>
    <property type="match status" value="1"/>
</dbReference>
<dbReference type="GO" id="GO:0005524">
    <property type="term" value="F:ATP binding"/>
    <property type="evidence" value="ECO:0007669"/>
    <property type="project" value="UniProtKB-KW"/>
</dbReference>
<dbReference type="InterPro" id="IPR004809">
    <property type="entry name" value="Gln_synth_I"/>
</dbReference>
<evidence type="ECO:0000259" key="18">
    <source>
        <dbReference type="PROSITE" id="PS51986"/>
    </source>
</evidence>
<feature type="binding site" evidence="13">
    <location>
        <position position="326"/>
    </location>
    <ligand>
        <name>L-glutamate</name>
        <dbReference type="ChEBI" id="CHEBI:29985"/>
    </ligand>
</feature>
<dbReference type="GO" id="GO:0046872">
    <property type="term" value="F:metal ion binding"/>
    <property type="evidence" value="ECO:0007669"/>
    <property type="project" value="UniProtKB-KW"/>
</dbReference>
<keyword evidence="8 14" id="KW-0547">Nucleotide-binding</keyword>
<evidence type="ECO:0000256" key="17">
    <source>
        <dbReference type="RuleBase" id="RU000384"/>
    </source>
</evidence>
<feature type="binding site" evidence="13">
    <location>
        <position position="307"/>
    </location>
    <ligand>
        <name>L-glutamate</name>
        <dbReference type="ChEBI" id="CHEBI:29985"/>
    </ligand>
</feature>
<keyword evidence="10 15" id="KW-0460">Magnesium</keyword>
<dbReference type="NCBIfam" id="TIGR00653">
    <property type="entry name" value="GlnA"/>
    <property type="match status" value="1"/>
</dbReference>
<dbReference type="InterPro" id="IPR008146">
    <property type="entry name" value="Gln_synth_cat_dom"/>
</dbReference>
<dbReference type="AlphaFoldDB" id="A0AA37VAL7"/>
<evidence type="ECO:0000256" key="4">
    <source>
        <dbReference type="ARBA" id="ARBA00021364"/>
    </source>
</evidence>
<evidence type="ECO:0000259" key="19">
    <source>
        <dbReference type="PROSITE" id="PS51987"/>
    </source>
</evidence>
<dbReference type="EC" id="6.3.1.2" evidence="3"/>
<dbReference type="Pfam" id="PF00120">
    <property type="entry name" value="Gln-synt_C"/>
    <property type="match status" value="1"/>
</dbReference>
<feature type="domain" description="GS catalytic" evidence="19">
    <location>
        <begin position="100"/>
        <end position="435"/>
    </location>
</feature>
<evidence type="ECO:0000256" key="13">
    <source>
        <dbReference type="PIRSR" id="PIRSR604809-1"/>
    </source>
</evidence>
<comment type="cofactor">
    <cofactor evidence="15">
        <name>Mg(2+)</name>
        <dbReference type="ChEBI" id="CHEBI:18420"/>
    </cofactor>
    <text evidence="15">Binds 2 Mg(2+) ions per subunit.</text>
</comment>
<dbReference type="GO" id="GO:0004356">
    <property type="term" value="F:glutamine synthetase activity"/>
    <property type="evidence" value="ECO:0007669"/>
    <property type="project" value="UniProtKB-EC"/>
</dbReference>
<evidence type="ECO:0000256" key="3">
    <source>
        <dbReference type="ARBA" id="ARBA00012937"/>
    </source>
</evidence>
<keyword evidence="5" id="KW-0963">Cytoplasm</keyword>